<accession>A0ABC9AJ84</accession>
<evidence type="ECO:0000313" key="8">
    <source>
        <dbReference type="Proteomes" id="UP001497457"/>
    </source>
</evidence>
<keyword evidence="6" id="KW-0812">Transmembrane</keyword>
<sequence length="515" mass="57361">MGQATCYLYLIIMALLPLLLFKLKKQPAGHGARLPPGPWRLPVIGSFHHLLGKPHIHHALADLARRLDAPLMYLKLGNVPVVVATSADAARGVMKANGGAAFASWPWSPTINTMMADGEGLTFAPYGDLWRRLRRVTVLELLSARRVESFHRVREEVAAGLVAAVAAALPDELVNVSEHICSLVTSSVVRAMVGDGFERQGEFLKMLKERLDAADGSGFSHGDLFPSSWFVDFVSGTTRRARENHRKNSELMDWAIEQHKERKRGEMEEKERVVEESIVDVLLRIQKDGGSLDDVPLSMGTVKALIIDLFVGGSGTTMTSIQWAMSELMRNPNVMAKAQAELRSVLKGKPKVSEDDLVQMKYLKVIVKETLRLHPPGPLLLPRESRASCKILGYDVPKGTTVLVNAWAIGRDPKYWEGAEVFRPERFESSTIEFKGTDFEFIPFGAGRRICPGMTFALRNIELTLAALLYHFDWKLPNSLKPSDLDMTEEMGLTIRRKNDLYLHAIICVPFQSAN</sequence>
<comment type="cofactor">
    <cofactor evidence="4">
        <name>heme</name>
        <dbReference type="ChEBI" id="CHEBI:30413"/>
    </cofactor>
</comment>
<evidence type="ECO:0000256" key="4">
    <source>
        <dbReference type="PIRSR" id="PIRSR602401-1"/>
    </source>
</evidence>
<keyword evidence="5" id="KW-0503">Monooxygenase</keyword>
<dbReference type="InterPro" id="IPR002401">
    <property type="entry name" value="Cyt_P450_E_grp-I"/>
</dbReference>
<keyword evidence="2 4" id="KW-0479">Metal-binding</keyword>
<dbReference type="InterPro" id="IPR036396">
    <property type="entry name" value="Cyt_P450_sf"/>
</dbReference>
<feature type="binding site" description="axial binding residue" evidence="4">
    <location>
        <position position="451"/>
    </location>
    <ligand>
        <name>heme</name>
        <dbReference type="ChEBI" id="CHEBI:30413"/>
    </ligand>
    <ligandPart>
        <name>Fe</name>
        <dbReference type="ChEBI" id="CHEBI:18248"/>
    </ligandPart>
</feature>
<evidence type="ECO:0000256" key="5">
    <source>
        <dbReference type="RuleBase" id="RU000461"/>
    </source>
</evidence>
<keyword evidence="6" id="KW-0472">Membrane</keyword>
<evidence type="ECO:0000256" key="3">
    <source>
        <dbReference type="ARBA" id="ARBA00023004"/>
    </source>
</evidence>
<dbReference type="EMBL" id="OZ075131">
    <property type="protein sequence ID" value="CAL4979558.1"/>
    <property type="molecule type" value="Genomic_DNA"/>
</dbReference>
<organism evidence="7 8">
    <name type="scientific">Urochloa decumbens</name>
    <dbReference type="NCBI Taxonomy" id="240449"/>
    <lineage>
        <taxon>Eukaryota</taxon>
        <taxon>Viridiplantae</taxon>
        <taxon>Streptophyta</taxon>
        <taxon>Embryophyta</taxon>
        <taxon>Tracheophyta</taxon>
        <taxon>Spermatophyta</taxon>
        <taxon>Magnoliopsida</taxon>
        <taxon>Liliopsida</taxon>
        <taxon>Poales</taxon>
        <taxon>Poaceae</taxon>
        <taxon>PACMAD clade</taxon>
        <taxon>Panicoideae</taxon>
        <taxon>Panicodae</taxon>
        <taxon>Paniceae</taxon>
        <taxon>Melinidinae</taxon>
        <taxon>Urochloa</taxon>
    </lineage>
</organism>
<comment type="similarity">
    <text evidence="1 5">Belongs to the cytochrome P450 family.</text>
</comment>
<reference evidence="7" key="1">
    <citation type="submission" date="2024-10" db="EMBL/GenBank/DDBJ databases">
        <authorList>
            <person name="Ryan C."/>
        </authorList>
    </citation>
    <scope>NUCLEOTIDE SEQUENCE [LARGE SCALE GENOMIC DNA]</scope>
</reference>
<dbReference type="PROSITE" id="PS00086">
    <property type="entry name" value="CYTOCHROME_P450"/>
    <property type="match status" value="1"/>
</dbReference>
<dbReference type="InterPro" id="IPR001128">
    <property type="entry name" value="Cyt_P450"/>
</dbReference>
<dbReference type="GO" id="GO:0046872">
    <property type="term" value="F:metal ion binding"/>
    <property type="evidence" value="ECO:0007669"/>
    <property type="project" value="UniProtKB-KW"/>
</dbReference>
<dbReference type="PRINTS" id="PR00385">
    <property type="entry name" value="P450"/>
</dbReference>
<evidence type="ECO:0000256" key="6">
    <source>
        <dbReference type="SAM" id="Phobius"/>
    </source>
</evidence>
<evidence type="ECO:0000256" key="2">
    <source>
        <dbReference type="ARBA" id="ARBA00022723"/>
    </source>
</evidence>
<name>A0ABC9AJ84_9POAL</name>
<dbReference type="GO" id="GO:0004497">
    <property type="term" value="F:monooxygenase activity"/>
    <property type="evidence" value="ECO:0007669"/>
    <property type="project" value="UniProtKB-KW"/>
</dbReference>
<dbReference type="PANTHER" id="PTHR47955">
    <property type="entry name" value="CYTOCHROME P450 FAMILY 71 PROTEIN"/>
    <property type="match status" value="1"/>
</dbReference>
<feature type="transmembrane region" description="Helical" evidence="6">
    <location>
        <begin position="6"/>
        <end position="23"/>
    </location>
</feature>
<dbReference type="PRINTS" id="PR00463">
    <property type="entry name" value="EP450I"/>
</dbReference>
<evidence type="ECO:0008006" key="9">
    <source>
        <dbReference type="Google" id="ProtNLM"/>
    </source>
</evidence>
<keyword evidence="4 5" id="KW-0349">Heme</keyword>
<dbReference type="CDD" id="cd11072">
    <property type="entry name" value="CYP71-like"/>
    <property type="match status" value="1"/>
</dbReference>
<dbReference type="FunFam" id="1.10.630.10:FF:000064">
    <property type="entry name" value="Cytochrome P450 monooxygenase"/>
    <property type="match status" value="1"/>
</dbReference>
<dbReference type="SUPFAM" id="SSF48264">
    <property type="entry name" value="Cytochrome P450"/>
    <property type="match status" value="1"/>
</dbReference>
<gene>
    <name evidence="7" type="ORF">URODEC1_LOCUS55314</name>
</gene>
<keyword evidence="8" id="KW-1185">Reference proteome</keyword>
<dbReference type="PANTHER" id="PTHR47955:SF21">
    <property type="entry name" value="OS06G0642300 PROTEIN"/>
    <property type="match status" value="1"/>
</dbReference>
<dbReference type="Pfam" id="PF00067">
    <property type="entry name" value="p450"/>
    <property type="match status" value="1"/>
</dbReference>
<keyword evidence="5" id="KW-0560">Oxidoreductase</keyword>
<evidence type="ECO:0000313" key="7">
    <source>
        <dbReference type="EMBL" id="CAL4979558.1"/>
    </source>
</evidence>
<dbReference type="AlphaFoldDB" id="A0ABC9AJ84"/>
<dbReference type="InterPro" id="IPR017972">
    <property type="entry name" value="Cyt_P450_CS"/>
</dbReference>
<dbReference type="Gene3D" id="1.10.630.10">
    <property type="entry name" value="Cytochrome P450"/>
    <property type="match status" value="1"/>
</dbReference>
<evidence type="ECO:0000256" key="1">
    <source>
        <dbReference type="ARBA" id="ARBA00010617"/>
    </source>
</evidence>
<keyword evidence="6" id="KW-1133">Transmembrane helix</keyword>
<protein>
    <recommendedName>
        <fullName evidence="9">Cytochrome P450</fullName>
    </recommendedName>
</protein>
<dbReference type="Proteomes" id="UP001497457">
    <property type="component" value="Chromosome 21rd"/>
</dbReference>
<proteinExistence type="inferred from homology"/>
<keyword evidence="3 4" id="KW-0408">Iron</keyword>